<evidence type="ECO:0000313" key="2">
    <source>
        <dbReference type="Proteomes" id="UP000015241"/>
    </source>
</evidence>
<accession>S8E3M3</accession>
<proteinExistence type="predicted"/>
<reference evidence="1 2" key="1">
    <citation type="journal article" date="2012" name="Science">
        <title>The Paleozoic origin of enzymatic lignin decomposition reconstructed from 31 fungal genomes.</title>
        <authorList>
            <person name="Floudas D."/>
            <person name="Binder M."/>
            <person name="Riley R."/>
            <person name="Barry K."/>
            <person name="Blanchette R.A."/>
            <person name="Henrissat B."/>
            <person name="Martinez A.T."/>
            <person name="Otillar R."/>
            <person name="Spatafora J.W."/>
            <person name="Yadav J.S."/>
            <person name="Aerts A."/>
            <person name="Benoit I."/>
            <person name="Boyd A."/>
            <person name="Carlson A."/>
            <person name="Copeland A."/>
            <person name="Coutinho P.M."/>
            <person name="de Vries R.P."/>
            <person name="Ferreira P."/>
            <person name="Findley K."/>
            <person name="Foster B."/>
            <person name="Gaskell J."/>
            <person name="Glotzer D."/>
            <person name="Gorecki P."/>
            <person name="Heitman J."/>
            <person name="Hesse C."/>
            <person name="Hori C."/>
            <person name="Igarashi K."/>
            <person name="Jurgens J.A."/>
            <person name="Kallen N."/>
            <person name="Kersten P."/>
            <person name="Kohler A."/>
            <person name="Kuees U."/>
            <person name="Kumar T.K.A."/>
            <person name="Kuo A."/>
            <person name="LaButti K."/>
            <person name="Larrondo L.F."/>
            <person name="Lindquist E."/>
            <person name="Ling A."/>
            <person name="Lombard V."/>
            <person name="Lucas S."/>
            <person name="Lundell T."/>
            <person name="Martin R."/>
            <person name="McLaughlin D.J."/>
            <person name="Morgenstern I."/>
            <person name="Morin E."/>
            <person name="Murat C."/>
            <person name="Nagy L.G."/>
            <person name="Nolan M."/>
            <person name="Ohm R.A."/>
            <person name="Patyshakuliyeva A."/>
            <person name="Rokas A."/>
            <person name="Ruiz-Duenas F.J."/>
            <person name="Sabat G."/>
            <person name="Salamov A."/>
            <person name="Samejima M."/>
            <person name="Schmutz J."/>
            <person name="Slot J.C."/>
            <person name="St John F."/>
            <person name="Stenlid J."/>
            <person name="Sun H."/>
            <person name="Sun S."/>
            <person name="Syed K."/>
            <person name="Tsang A."/>
            <person name="Wiebenga A."/>
            <person name="Young D."/>
            <person name="Pisabarro A."/>
            <person name="Eastwood D.C."/>
            <person name="Martin F."/>
            <person name="Cullen D."/>
            <person name="Grigoriev I.V."/>
            <person name="Hibbett D.S."/>
        </authorList>
    </citation>
    <scope>NUCLEOTIDE SEQUENCE</scope>
    <source>
        <strain evidence="2">FP-58527</strain>
    </source>
</reference>
<evidence type="ECO:0000313" key="1">
    <source>
        <dbReference type="EMBL" id="EPS99711.1"/>
    </source>
</evidence>
<dbReference type="Proteomes" id="UP000015241">
    <property type="component" value="Unassembled WGS sequence"/>
</dbReference>
<protein>
    <submittedName>
        <fullName evidence="1">Uncharacterized protein</fullName>
    </submittedName>
</protein>
<name>S8E3M3_FOMSC</name>
<dbReference type="TCDB" id="1.C.71.2.4">
    <property type="family name" value="the cytolytic delta endotoxin (cyt1/2) family"/>
</dbReference>
<gene>
    <name evidence="1" type="ORF">FOMPIDRAFT_1050291</name>
</gene>
<sequence length="178" mass="20616">MSSGEDWSFDWDGLRSRIATENSRHIALARCLTFRFNYARKDDAQRNLPQDIVKFLTGQFRVRNLEDEMSSISQLVCTTLDYLQTRQKQVLGRWRQEFTAINKTMDYKVMFTMDPREGEDTFHAVVATISIVAMVDEKRSKFGLTNVSSSNFKAVIEAAVLRVHRDFDGFTEVIKVPF</sequence>
<dbReference type="eggNOG" id="ENOG502SINV">
    <property type="taxonomic scope" value="Eukaryota"/>
</dbReference>
<organism evidence="1 2">
    <name type="scientific">Fomitopsis schrenkii</name>
    <name type="common">Brown rot fungus</name>
    <dbReference type="NCBI Taxonomy" id="2126942"/>
    <lineage>
        <taxon>Eukaryota</taxon>
        <taxon>Fungi</taxon>
        <taxon>Dikarya</taxon>
        <taxon>Basidiomycota</taxon>
        <taxon>Agaricomycotina</taxon>
        <taxon>Agaricomycetes</taxon>
        <taxon>Polyporales</taxon>
        <taxon>Fomitopsis</taxon>
    </lineage>
</organism>
<dbReference type="InParanoid" id="S8E3M3"/>
<dbReference type="OrthoDB" id="10315453at2759"/>
<dbReference type="InterPro" id="IPR035918">
    <property type="entry name" value="CytB_endotoxin-like_sf"/>
</dbReference>
<dbReference type="HOGENOM" id="CLU_1510640_0_0_1"/>
<keyword evidence="2" id="KW-1185">Reference proteome</keyword>
<dbReference type="AlphaFoldDB" id="S8E3M3"/>
<dbReference type="SUPFAM" id="SSF55676">
    <property type="entry name" value="CytB endotoxin-like"/>
    <property type="match status" value="1"/>
</dbReference>
<dbReference type="EMBL" id="KE504154">
    <property type="protein sequence ID" value="EPS99711.1"/>
    <property type="molecule type" value="Genomic_DNA"/>
</dbReference>
<dbReference type="Gene3D" id="3.40.198.10">
    <property type="entry name" value="Delta-endotoxin CytB-like"/>
    <property type="match status" value="1"/>
</dbReference>